<evidence type="ECO:0000313" key="2">
    <source>
        <dbReference type="EMBL" id="VVT57269.1"/>
    </source>
</evidence>
<dbReference type="EMBL" id="CABVLU010000004">
    <property type="protein sequence ID" value="VVT57269.1"/>
    <property type="molecule type" value="Genomic_DNA"/>
</dbReference>
<dbReference type="OrthoDB" id="5594977at2759"/>
<dbReference type="Proteomes" id="UP000398389">
    <property type="component" value="Unassembled WGS sequence"/>
</dbReference>
<reference evidence="2 3" key="1">
    <citation type="submission" date="2019-09" db="EMBL/GenBank/DDBJ databases">
        <authorList>
            <person name="Brejova B."/>
        </authorList>
    </citation>
    <scope>NUCLEOTIDE SEQUENCE [LARGE SCALE GENOMIC DNA]</scope>
</reference>
<dbReference type="RefSeq" id="XP_031856230.1">
    <property type="nucleotide sequence ID" value="XM_032000339.1"/>
</dbReference>
<dbReference type="GeneID" id="43584439"/>
<keyword evidence="3" id="KW-1185">Reference proteome</keyword>
<feature type="compositionally biased region" description="Polar residues" evidence="1">
    <location>
        <begin position="17"/>
        <end position="33"/>
    </location>
</feature>
<evidence type="ECO:0000256" key="1">
    <source>
        <dbReference type="SAM" id="MobiDB-lite"/>
    </source>
</evidence>
<dbReference type="PANTHER" id="PTHR28265:SF1">
    <property type="entry name" value="MAINTENANCE OF TELOMERE CAPPING PROTEIN 1"/>
    <property type="match status" value="1"/>
</dbReference>
<feature type="region of interest" description="Disordered" evidence="1">
    <location>
        <begin position="17"/>
        <end position="42"/>
    </location>
</feature>
<gene>
    <name evidence="2" type="ORF">SAPINGB_P005625</name>
</gene>
<proteinExistence type="predicted"/>
<sequence length="423" mass="46922">MSTNKSEDDVLELLNSLDKNGSSVEANSTATEDSTQRNKEDDDILGFLDSLTETPNDKTKSDEVVNDSAIQETNTKNITTSDSANSTLIDELKVDNDEIPGLPDPISSLTSWWNKSKGGLWDTATTAVKQAEAKVRELQPEVSQTQKHAMESLNDSISKFKLNSGLLHSTLSSVLETIAPPIVRHEQLHIHVFHDMVGYPSIDNIVYSIFERVMQQVEGGGPLVMNVQKGKERHRRGSDTVETHELNIFKGPVDHAQKLAAASVDEFLHNTEKIKPGKPDETPSKDTIIIDEEGLVSSTIPDQTSFVRSSNIYLSIQPCSTDTENTNQSKDALNDKSVIISSSSPRTFQFVIYLNDPDHEIQFSTVSQSFPLQWAEWLDSPDSKFENSNVDPREWVVDWVEEGLGLSIGVVAQNYVCKRMGTT</sequence>
<organism evidence="2 3">
    <name type="scientific">Magnusiomyces paraingens</name>
    <dbReference type="NCBI Taxonomy" id="2606893"/>
    <lineage>
        <taxon>Eukaryota</taxon>
        <taxon>Fungi</taxon>
        <taxon>Dikarya</taxon>
        <taxon>Ascomycota</taxon>
        <taxon>Saccharomycotina</taxon>
        <taxon>Dipodascomycetes</taxon>
        <taxon>Dipodascales</taxon>
        <taxon>Dipodascaceae</taxon>
        <taxon>Magnusiomyces</taxon>
    </lineage>
</organism>
<dbReference type="AlphaFoldDB" id="A0A5E8C077"/>
<accession>A0A5E8C077</accession>
<evidence type="ECO:0000313" key="3">
    <source>
        <dbReference type="Proteomes" id="UP000398389"/>
    </source>
</evidence>
<dbReference type="InterPro" id="IPR018814">
    <property type="entry name" value="DUF5427"/>
</dbReference>
<dbReference type="PANTHER" id="PTHR28265">
    <property type="entry name" value="MAINTENANCE OF TELOMERE CAPPING PROTEIN 1"/>
    <property type="match status" value="1"/>
</dbReference>
<name>A0A5E8C077_9ASCO</name>
<dbReference type="Pfam" id="PF10310">
    <property type="entry name" value="DUF5427"/>
    <property type="match status" value="1"/>
</dbReference>
<protein>
    <recommendedName>
        <fullName evidence="4">Maintenance of telomere capping protein 1</fullName>
    </recommendedName>
</protein>
<evidence type="ECO:0008006" key="4">
    <source>
        <dbReference type="Google" id="ProtNLM"/>
    </source>
</evidence>